<dbReference type="InterPro" id="IPR012902">
    <property type="entry name" value="N_methyl_site"/>
</dbReference>
<keyword evidence="3" id="KW-0812">Transmembrane</keyword>
<evidence type="ECO:0000256" key="2">
    <source>
        <dbReference type="ARBA" id="ARBA00023287"/>
    </source>
</evidence>
<evidence type="ECO:0000256" key="1">
    <source>
        <dbReference type="ARBA" id="ARBA00004241"/>
    </source>
</evidence>
<organism evidence="4 5">
    <name type="scientific">Niallia nealsonii</name>
    <dbReference type="NCBI Taxonomy" id="115979"/>
    <lineage>
        <taxon>Bacteria</taxon>
        <taxon>Bacillati</taxon>
        <taxon>Bacillota</taxon>
        <taxon>Bacilli</taxon>
        <taxon>Bacillales</taxon>
        <taxon>Bacillaceae</taxon>
        <taxon>Niallia</taxon>
    </lineage>
</organism>
<evidence type="ECO:0000256" key="3">
    <source>
        <dbReference type="SAM" id="Phobius"/>
    </source>
</evidence>
<dbReference type="GO" id="GO:0030420">
    <property type="term" value="P:establishment of competence for transformation"/>
    <property type="evidence" value="ECO:0007669"/>
    <property type="project" value="UniProtKB-KW"/>
</dbReference>
<keyword evidence="5" id="KW-1185">Reference proteome</keyword>
<name>A0A2N0YWP5_9BACI</name>
<gene>
    <name evidence="4" type="ORF">CWS01_21160</name>
</gene>
<sequence>MLLLQYIKNNKGISLIEILLSIVILGILIASLITFFPQASQSMNETDKKLTSVNIAKEWLVQAQNSTQVKSFLNNMVNQPNSSIVYSITNTDYQGLPLVSINHDAQYGELVLKEENYFVHLTISSIPENLKNIGKTRLYKIHVHIYDEKNNLKSNIYGYLTLN</sequence>
<dbReference type="PROSITE" id="PS00409">
    <property type="entry name" value="PROKAR_NTER_METHYL"/>
    <property type="match status" value="1"/>
</dbReference>
<feature type="transmembrane region" description="Helical" evidence="3">
    <location>
        <begin position="12"/>
        <end position="36"/>
    </location>
</feature>
<dbReference type="EMBL" id="PISE01000066">
    <property type="protein sequence ID" value="PKG21681.1"/>
    <property type="molecule type" value="Genomic_DNA"/>
</dbReference>
<dbReference type="Proteomes" id="UP000233375">
    <property type="component" value="Unassembled WGS sequence"/>
</dbReference>
<keyword evidence="3" id="KW-0472">Membrane</keyword>
<proteinExistence type="predicted"/>
<protein>
    <recommendedName>
        <fullName evidence="6">Prepilin-type N-terminal cleavage/methylation domain-containing protein</fullName>
    </recommendedName>
</protein>
<reference evidence="4 5" key="1">
    <citation type="journal article" date="2003" name="Int. J. Syst. Evol. Microbiol.">
        <title>Bacillus nealsonii sp. nov., isolated from a spacecraft-assembly facility, whose spores are gamma-radiation resistant.</title>
        <authorList>
            <person name="Venkateswaran K."/>
            <person name="Kempf M."/>
            <person name="Chen F."/>
            <person name="Satomi M."/>
            <person name="Nicholson W."/>
            <person name="Kern R."/>
        </authorList>
    </citation>
    <scope>NUCLEOTIDE SEQUENCE [LARGE SCALE GENOMIC DNA]</scope>
    <source>
        <strain evidence="4 5">FO-92</strain>
    </source>
</reference>
<evidence type="ECO:0000313" key="4">
    <source>
        <dbReference type="EMBL" id="PKG21681.1"/>
    </source>
</evidence>
<evidence type="ECO:0000313" key="5">
    <source>
        <dbReference type="Proteomes" id="UP000233375"/>
    </source>
</evidence>
<keyword evidence="2" id="KW-0178">Competence</keyword>
<evidence type="ECO:0008006" key="6">
    <source>
        <dbReference type="Google" id="ProtNLM"/>
    </source>
</evidence>
<dbReference type="OrthoDB" id="9992892at2"/>
<keyword evidence="3" id="KW-1133">Transmembrane helix</keyword>
<comment type="subcellular location">
    <subcellularLocation>
        <location evidence="1">Cell surface</location>
    </subcellularLocation>
</comment>
<dbReference type="GO" id="GO:0009986">
    <property type="term" value="C:cell surface"/>
    <property type="evidence" value="ECO:0007669"/>
    <property type="project" value="UniProtKB-SubCell"/>
</dbReference>
<dbReference type="AlphaFoldDB" id="A0A2N0YWP5"/>
<comment type="caution">
    <text evidence="4">The sequence shown here is derived from an EMBL/GenBank/DDBJ whole genome shotgun (WGS) entry which is preliminary data.</text>
</comment>
<accession>A0A2N0YWP5</accession>
<dbReference type="Pfam" id="PF07963">
    <property type="entry name" value="N_methyl"/>
    <property type="match status" value="1"/>
</dbReference>
<dbReference type="RefSeq" id="WP_101179367.1">
    <property type="nucleotide sequence ID" value="NZ_PISE01000066.1"/>
</dbReference>